<evidence type="ECO:0000256" key="8">
    <source>
        <dbReference type="ARBA" id="ARBA00023277"/>
    </source>
</evidence>
<evidence type="ECO:0000256" key="12">
    <source>
        <dbReference type="ARBA" id="ARBA00047174"/>
    </source>
</evidence>
<accession>A0AAN6RYE8</accession>
<feature type="chain" id="PRO_5042836211" description="lytic cellulose monooxygenase (C4-dehydrogenating)" evidence="13">
    <location>
        <begin position="21"/>
        <end position="113"/>
    </location>
</feature>
<dbReference type="Gene3D" id="2.70.50.70">
    <property type="match status" value="2"/>
</dbReference>
<keyword evidence="6" id="KW-0186">Copper</keyword>
<reference evidence="15" key="1">
    <citation type="journal article" date="2023" name="Mol. Phylogenet. Evol.">
        <title>Genome-scale phylogeny and comparative genomics of the fungal order Sordariales.</title>
        <authorList>
            <person name="Hensen N."/>
            <person name="Bonometti L."/>
            <person name="Westerberg I."/>
            <person name="Brannstrom I.O."/>
            <person name="Guillou S."/>
            <person name="Cros-Aarteil S."/>
            <person name="Calhoun S."/>
            <person name="Haridas S."/>
            <person name="Kuo A."/>
            <person name="Mondo S."/>
            <person name="Pangilinan J."/>
            <person name="Riley R."/>
            <person name="LaButti K."/>
            <person name="Andreopoulos B."/>
            <person name="Lipzen A."/>
            <person name="Chen C."/>
            <person name="Yan M."/>
            <person name="Daum C."/>
            <person name="Ng V."/>
            <person name="Clum A."/>
            <person name="Steindorff A."/>
            <person name="Ohm R.A."/>
            <person name="Martin F."/>
            <person name="Silar P."/>
            <person name="Natvig D.O."/>
            <person name="Lalanne C."/>
            <person name="Gautier V."/>
            <person name="Ament-Velasquez S.L."/>
            <person name="Kruys A."/>
            <person name="Hutchinson M.I."/>
            <person name="Powell A.J."/>
            <person name="Barry K."/>
            <person name="Miller A.N."/>
            <person name="Grigoriev I.V."/>
            <person name="Debuchy R."/>
            <person name="Gladieux P."/>
            <person name="Hiltunen Thoren M."/>
            <person name="Johannesson H."/>
        </authorList>
    </citation>
    <scope>NUCLEOTIDE SEQUENCE [LARGE SCALE GENOMIC DNA]</scope>
    <source>
        <strain evidence="15">CBS 340.73</strain>
    </source>
</reference>
<evidence type="ECO:0000256" key="2">
    <source>
        <dbReference type="ARBA" id="ARBA00022525"/>
    </source>
</evidence>
<evidence type="ECO:0000256" key="4">
    <source>
        <dbReference type="ARBA" id="ARBA00023001"/>
    </source>
</evidence>
<keyword evidence="3" id="KW-0479">Metal-binding</keyword>
<evidence type="ECO:0000256" key="13">
    <source>
        <dbReference type="SAM" id="SignalP"/>
    </source>
</evidence>
<evidence type="ECO:0000313" key="15">
    <source>
        <dbReference type="Proteomes" id="UP001303473"/>
    </source>
</evidence>
<evidence type="ECO:0000256" key="5">
    <source>
        <dbReference type="ARBA" id="ARBA00023002"/>
    </source>
</evidence>
<evidence type="ECO:0000256" key="7">
    <source>
        <dbReference type="ARBA" id="ARBA00023033"/>
    </source>
</evidence>
<comment type="catalytic activity">
    <reaction evidence="11">
        <text>[(1-&gt;4)-beta-D-glucosyl]n+m + reduced acceptor + O2 = 4-dehydro-beta-D-glucosyl-[(1-&gt;4)-beta-D-glucosyl]n-1 + [(1-&gt;4)-beta-D-glucosyl]m + acceptor + H2O.</text>
        <dbReference type="EC" id="1.14.99.56"/>
    </reaction>
</comment>
<organism evidence="14 15">
    <name type="scientific">Diplogelasinospora grovesii</name>
    <dbReference type="NCBI Taxonomy" id="303347"/>
    <lineage>
        <taxon>Eukaryota</taxon>
        <taxon>Fungi</taxon>
        <taxon>Dikarya</taxon>
        <taxon>Ascomycota</taxon>
        <taxon>Pezizomycotina</taxon>
        <taxon>Sordariomycetes</taxon>
        <taxon>Sordariomycetidae</taxon>
        <taxon>Sordariales</taxon>
        <taxon>Diplogelasinosporaceae</taxon>
        <taxon>Diplogelasinospora</taxon>
    </lineage>
</organism>
<dbReference type="PANTHER" id="PTHR33353">
    <property type="entry name" value="PUTATIVE (AFU_ORTHOLOGUE AFUA_1G12560)-RELATED"/>
    <property type="match status" value="1"/>
</dbReference>
<gene>
    <name evidence="14" type="ORF">QBC46DRAFT_359497</name>
</gene>
<keyword evidence="9" id="KW-0624">Polysaccharide degradation</keyword>
<keyword evidence="15" id="KW-1185">Reference proteome</keyword>
<sequence length="113" mass="11703">MKYSVFAVALLSQTPSLVFGHATFQESAHGSVDDDQTCVRTPLSNSPVTDVNSANMACNQVKVAGSEGGQLSAGVKIPGAYSAQDSGILIDIGSNGFKTYTILGPAVVDQSFF</sequence>
<keyword evidence="4" id="KW-0136">Cellulose degradation</keyword>
<proteinExistence type="inferred from homology"/>
<dbReference type="InterPro" id="IPR049892">
    <property type="entry name" value="AA9"/>
</dbReference>
<protein>
    <recommendedName>
        <fullName evidence="12">lytic cellulose monooxygenase (C4-dehydrogenating)</fullName>
        <ecNumber evidence="12">1.14.99.56</ecNumber>
    </recommendedName>
</protein>
<dbReference type="GO" id="GO:0005576">
    <property type="term" value="C:extracellular region"/>
    <property type="evidence" value="ECO:0007669"/>
    <property type="project" value="UniProtKB-SubCell"/>
</dbReference>
<comment type="subcellular location">
    <subcellularLocation>
        <location evidence="1">Secreted</location>
    </subcellularLocation>
</comment>
<evidence type="ECO:0000256" key="3">
    <source>
        <dbReference type="ARBA" id="ARBA00022723"/>
    </source>
</evidence>
<keyword evidence="2" id="KW-0964">Secreted</keyword>
<evidence type="ECO:0000256" key="11">
    <source>
        <dbReference type="ARBA" id="ARBA00045077"/>
    </source>
</evidence>
<keyword evidence="13" id="KW-0732">Signal</keyword>
<evidence type="ECO:0000256" key="9">
    <source>
        <dbReference type="ARBA" id="ARBA00023326"/>
    </source>
</evidence>
<dbReference type="GO" id="GO:0004497">
    <property type="term" value="F:monooxygenase activity"/>
    <property type="evidence" value="ECO:0007669"/>
    <property type="project" value="UniProtKB-KW"/>
</dbReference>
<dbReference type="Proteomes" id="UP001303473">
    <property type="component" value="Unassembled WGS sequence"/>
</dbReference>
<evidence type="ECO:0000256" key="1">
    <source>
        <dbReference type="ARBA" id="ARBA00004613"/>
    </source>
</evidence>
<comment type="caution">
    <text evidence="14">The sequence shown here is derived from an EMBL/GenBank/DDBJ whole genome shotgun (WGS) entry which is preliminary data.</text>
</comment>
<dbReference type="AlphaFoldDB" id="A0AAN6RYE8"/>
<keyword evidence="5" id="KW-0560">Oxidoreductase</keyword>
<feature type="signal peptide" evidence="13">
    <location>
        <begin position="1"/>
        <end position="20"/>
    </location>
</feature>
<dbReference type="PANTHER" id="PTHR33353:SF17">
    <property type="entry name" value="ENDO-BETA-1,4-GLUCANASE D"/>
    <property type="match status" value="1"/>
</dbReference>
<name>A0AAN6RYE8_9PEZI</name>
<keyword evidence="7" id="KW-0503">Monooxygenase</keyword>
<dbReference type="EC" id="1.14.99.56" evidence="12"/>
<dbReference type="GO" id="GO:0046872">
    <property type="term" value="F:metal ion binding"/>
    <property type="evidence" value="ECO:0007669"/>
    <property type="project" value="UniProtKB-KW"/>
</dbReference>
<evidence type="ECO:0000313" key="14">
    <source>
        <dbReference type="EMBL" id="KAK3933724.1"/>
    </source>
</evidence>
<evidence type="ECO:0000256" key="6">
    <source>
        <dbReference type="ARBA" id="ARBA00023008"/>
    </source>
</evidence>
<dbReference type="GO" id="GO:0030245">
    <property type="term" value="P:cellulose catabolic process"/>
    <property type="evidence" value="ECO:0007669"/>
    <property type="project" value="UniProtKB-KW"/>
</dbReference>
<keyword evidence="8" id="KW-0119">Carbohydrate metabolism</keyword>
<evidence type="ECO:0000256" key="10">
    <source>
        <dbReference type="ARBA" id="ARBA00044502"/>
    </source>
</evidence>
<comment type="similarity">
    <text evidence="10">Belongs to the polysaccharide monooxygenase AA9 family.</text>
</comment>
<dbReference type="EMBL" id="MU854084">
    <property type="protein sequence ID" value="KAK3933724.1"/>
    <property type="molecule type" value="Genomic_DNA"/>
</dbReference>